<dbReference type="OrthoDB" id="9815497at2"/>
<comment type="caution">
    <text evidence="1">The sequence shown here is derived from an EMBL/GenBank/DDBJ whole genome shotgun (WGS) entry which is preliminary data.</text>
</comment>
<gene>
    <name evidence="1" type="ORF">CP49_18575</name>
</gene>
<proteinExistence type="predicted"/>
<name>A0A0R3L9V9_9BRAD</name>
<dbReference type="Proteomes" id="UP000051913">
    <property type="component" value="Unassembled WGS sequence"/>
</dbReference>
<dbReference type="AlphaFoldDB" id="A0A0R3L9V9"/>
<dbReference type="EMBL" id="LLXX01000122">
    <property type="protein sequence ID" value="KRR04712.1"/>
    <property type="molecule type" value="Genomic_DNA"/>
</dbReference>
<sequence>MIRRKMAFHDALFADTAQMEDVVGERVHDAMQMLKAVRADCSRRGQVLVSMSQTKPDRAGSASSTETDGSIAADAIANRLVI</sequence>
<keyword evidence="2" id="KW-1185">Reference proteome</keyword>
<evidence type="ECO:0000313" key="2">
    <source>
        <dbReference type="Proteomes" id="UP000051913"/>
    </source>
</evidence>
<organism evidence="1 2">
    <name type="scientific">Bradyrhizobium valentinum</name>
    <dbReference type="NCBI Taxonomy" id="1518501"/>
    <lineage>
        <taxon>Bacteria</taxon>
        <taxon>Pseudomonadati</taxon>
        <taxon>Pseudomonadota</taxon>
        <taxon>Alphaproteobacteria</taxon>
        <taxon>Hyphomicrobiales</taxon>
        <taxon>Nitrobacteraceae</taxon>
        <taxon>Bradyrhizobium</taxon>
    </lineage>
</organism>
<dbReference type="RefSeq" id="WP_057852060.1">
    <property type="nucleotide sequence ID" value="NZ_LLXX01000122.1"/>
</dbReference>
<reference evidence="1 2" key="1">
    <citation type="submission" date="2014-03" db="EMBL/GenBank/DDBJ databases">
        <title>Bradyrhizobium valentinum sp. nov., isolated from effective nodules of Lupinus mariae-josephae, a lupine endemic of basic-lime soils in Eastern Spain.</title>
        <authorList>
            <person name="Duran D."/>
            <person name="Rey L."/>
            <person name="Navarro A."/>
            <person name="Busquets A."/>
            <person name="Imperial J."/>
            <person name="Ruiz-Argueso T."/>
        </authorList>
    </citation>
    <scope>NUCLEOTIDE SEQUENCE [LARGE SCALE GENOMIC DNA]</scope>
    <source>
        <strain evidence="1 2">LmjM3</strain>
    </source>
</reference>
<accession>A0A0R3L9V9</accession>
<protein>
    <submittedName>
        <fullName evidence="1">Uncharacterized protein</fullName>
    </submittedName>
</protein>
<evidence type="ECO:0000313" key="1">
    <source>
        <dbReference type="EMBL" id="KRR04712.1"/>
    </source>
</evidence>